<protein>
    <submittedName>
        <fullName evidence="1">Uncharacterized protein</fullName>
    </submittedName>
</protein>
<accession>A0A432V7A9</accession>
<gene>
    <name evidence="1" type="ORF">EET67_10575</name>
</gene>
<organism evidence="1 2">
    <name type="scientific">Borborobacter arsenicus</name>
    <dbReference type="NCBI Taxonomy" id="1851146"/>
    <lineage>
        <taxon>Bacteria</taxon>
        <taxon>Pseudomonadati</taxon>
        <taxon>Pseudomonadota</taxon>
        <taxon>Alphaproteobacteria</taxon>
        <taxon>Hyphomicrobiales</taxon>
        <taxon>Phyllobacteriaceae</taxon>
        <taxon>Borborobacter</taxon>
    </lineage>
</organism>
<dbReference type="RefSeq" id="WP_128626917.1">
    <property type="nucleotide sequence ID" value="NZ_RKST01000008.1"/>
</dbReference>
<comment type="caution">
    <text evidence="1">The sequence shown here is derived from an EMBL/GenBank/DDBJ whole genome shotgun (WGS) entry which is preliminary data.</text>
</comment>
<evidence type="ECO:0000313" key="1">
    <source>
        <dbReference type="EMBL" id="RUM98045.1"/>
    </source>
</evidence>
<name>A0A432V7A9_9HYPH</name>
<dbReference type="OrthoDB" id="8114452at2"/>
<sequence>MNHRIMLGSYPIPRFAGIPNHNFLVWTDYDGTPLFEINGGAVNPDGTFNYAAIFGRLTAVETDYSKRDPVRFPEFHIRPTSRSTVLLEAPRDEIAMRWAAGIELAGRISISGLRYSILTRNSNSVATAVAHGMELALPSASLGLLRAPGARRRLALAS</sequence>
<dbReference type="AlphaFoldDB" id="A0A432V7A9"/>
<reference evidence="1 2" key="1">
    <citation type="submission" date="2018-11" db="EMBL/GenBank/DDBJ databases">
        <title>Pseudaminobacter arsenicus sp. nov., an arsenic-resistant bacterium isolated from arsenic-rich aquifers.</title>
        <authorList>
            <person name="Mu Y."/>
        </authorList>
    </citation>
    <scope>NUCLEOTIDE SEQUENCE [LARGE SCALE GENOMIC DNA]</scope>
    <source>
        <strain evidence="1 2">CB3</strain>
    </source>
</reference>
<dbReference type="Proteomes" id="UP000281647">
    <property type="component" value="Unassembled WGS sequence"/>
</dbReference>
<dbReference type="EMBL" id="RKST01000008">
    <property type="protein sequence ID" value="RUM98045.1"/>
    <property type="molecule type" value="Genomic_DNA"/>
</dbReference>
<keyword evidence="2" id="KW-1185">Reference proteome</keyword>
<proteinExistence type="predicted"/>
<evidence type="ECO:0000313" key="2">
    <source>
        <dbReference type="Proteomes" id="UP000281647"/>
    </source>
</evidence>